<evidence type="ECO:0000313" key="5">
    <source>
        <dbReference type="EMBL" id="WOB41875.1"/>
    </source>
</evidence>
<protein>
    <submittedName>
        <fullName evidence="5">Glycosyltransferase family 2 protein</fullName>
    </submittedName>
</protein>
<dbReference type="RefSeq" id="WP_316789836.1">
    <property type="nucleotide sequence ID" value="NZ_CP053540.1"/>
</dbReference>
<comment type="similarity">
    <text evidence="2">Belongs to the glycosyltransferase 2 family.</text>
</comment>
<evidence type="ECO:0000256" key="1">
    <source>
        <dbReference type="ARBA" id="ARBA00004776"/>
    </source>
</evidence>
<dbReference type="GO" id="GO:0016757">
    <property type="term" value="F:glycosyltransferase activity"/>
    <property type="evidence" value="ECO:0007669"/>
    <property type="project" value="UniProtKB-KW"/>
</dbReference>
<proteinExistence type="inferred from homology"/>
<evidence type="ECO:0000256" key="4">
    <source>
        <dbReference type="ARBA" id="ARBA00022679"/>
    </source>
</evidence>
<dbReference type="EMBL" id="CP053540">
    <property type="protein sequence ID" value="WOB41875.1"/>
    <property type="molecule type" value="Genomic_DNA"/>
</dbReference>
<dbReference type="InterPro" id="IPR029044">
    <property type="entry name" value="Nucleotide-diphossugar_trans"/>
</dbReference>
<evidence type="ECO:0000256" key="2">
    <source>
        <dbReference type="ARBA" id="ARBA00006739"/>
    </source>
</evidence>
<sequence>MQLTVIIPTYCRADDLRRCLAALAEQVRSPDEVIVVVRETDCDTWSFLASEKGFPLRNLQPNLRTLSVAMPGVVAAMNRGLDAAQGDVVCFTDDDAAPHPDWLQRIEQHFLADPHLGGLGGRDRIQHLPESLTGRPCTVGKLQWFGRPIGNHHLGMGAAREVDILKGVNMSFRRTAIAHRRFDTRMRGAGAQVHFELAFSLALRRDGWRLVYDPTVLVDHYPAPRHDEDQRHQFSAIARQNAVHNETLALLEHLPPARRGIFLLYALLLGHRDAFGLAQLVRYFPQQPDLAMRQWAAAMQGRWQGVQTWWKSRKRGLGTGVGGQELEMGG</sequence>
<dbReference type="PANTHER" id="PTHR43179">
    <property type="entry name" value="RHAMNOSYLTRANSFERASE WBBL"/>
    <property type="match status" value="1"/>
</dbReference>
<evidence type="ECO:0000256" key="3">
    <source>
        <dbReference type="ARBA" id="ARBA00022676"/>
    </source>
</evidence>
<accession>A0AA97B967</accession>
<dbReference type="PANTHER" id="PTHR43179:SF12">
    <property type="entry name" value="GALACTOFURANOSYLTRANSFERASE GLFT2"/>
    <property type="match status" value="1"/>
</dbReference>
<organism evidence="5">
    <name type="scientific">Thermoleptolyngbya oregonensis NK1-22</name>
    <dbReference type="NCBI Taxonomy" id="2547457"/>
    <lineage>
        <taxon>Bacteria</taxon>
        <taxon>Bacillati</taxon>
        <taxon>Cyanobacteriota</taxon>
        <taxon>Cyanophyceae</taxon>
        <taxon>Oculatellales</taxon>
        <taxon>Oculatellaceae</taxon>
        <taxon>Thermoleptolyngbya</taxon>
    </lineage>
</organism>
<dbReference type="AlphaFoldDB" id="A0AA97B967"/>
<dbReference type="SUPFAM" id="SSF53448">
    <property type="entry name" value="Nucleotide-diphospho-sugar transferases"/>
    <property type="match status" value="1"/>
</dbReference>
<keyword evidence="3" id="KW-0328">Glycosyltransferase</keyword>
<dbReference type="Gene3D" id="3.90.550.10">
    <property type="entry name" value="Spore Coat Polysaccharide Biosynthesis Protein SpsA, Chain A"/>
    <property type="match status" value="1"/>
</dbReference>
<name>A0AA97B967_9CYAN</name>
<reference evidence="5" key="1">
    <citation type="submission" date="2020-05" db="EMBL/GenBank/DDBJ databases">
        <authorList>
            <person name="Zhu T."/>
            <person name="Keshari N."/>
            <person name="Lu X."/>
        </authorList>
    </citation>
    <scope>NUCLEOTIDE SEQUENCE</scope>
    <source>
        <strain evidence="5">NK1-22</strain>
    </source>
</reference>
<gene>
    <name evidence="5" type="ORF">HNI00_00800</name>
</gene>
<dbReference type="KEGG" id="tog:HNI00_00800"/>
<dbReference type="Pfam" id="PF13641">
    <property type="entry name" value="Glyco_tranf_2_3"/>
    <property type="match status" value="1"/>
</dbReference>
<dbReference type="CDD" id="cd00761">
    <property type="entry name" value="Glyco_tranf_GTA_type"/>
    <property type="match status" value="1"/>
</dbReference>
<keyword evidence="4" id="KW-0808">Transferase</keyword>
<comment type="pathway">
    <text evidence="1">Cell wall biogenesis; cell wall polysaccharide biosynthesis.</text>
</comment>